<dbReference type="STRING" id="395965.Msil_2270"/>
<evidence type="ECO:0008006" key="4">
    <source>
        <dbReference type="Google" id="ProtNLM"/>
    </source>
</evidence>
<dbReference type="OrthoDB" id="9769144at2"/>
<dbReference type="SUPFAM" id="SSF52317">
    <property type="entry name" value="Class I glutamine amidotransferase-like"/>
    <property type="match status" value="1"/>
</dbReference>
<name>B8ET66_METSB</name>
<feature type="transmembrane region" description="Helical" evidence="1">
    <location>
        <begin position="668"/>
        <end position="688"/>
    </location>
</feature>
<organism evidence="2 3">
    <name type="scientific">Methylocella silvestris (strain DSM 15510 / CIP 108128 / LMG 27833 / NCIMB 13906 / BL2)</name>
    <dbReference type="NCBI Taxonomy" id="395965"/>
    <lineage>
        <taxon>Bacteria</taxon>
        <taxon>Pseudomonadati</taxon>
        <taxon>Pseudomonadota</taxon>
        <taxon>Alphaproteobacteria</taxon>
        <taxon>Hyphomicrobiales</taxon>
        <taxon>Beijerinckiaceae</taxon>
        <taxon>Methylocella</taxon>
    </lineage>
</organism>
<evidence type="ECO:0000313" key="2">
    <source>
        <dbReference type="EMBL" id="ACK51204.1"/>
    </source>
</evidence>
<dbReference type="AlphaFoldDB" id="B8ET66"/>
<keyword evidence="1" id="KW-1133">Transmembrane helix</keyword>
<dbReference type="HOGENOM" id="CLU_400015_0_0_5"/>
<gene>
    <name evidence="2" type="ordered locus">Msil_2270</name>
</gene>
<dbReference type="EMBL" id="CP001280">
    <property type="protein sequence ID" value="ACK51204.1"/>
    <property type="molecule type" value="Genomic_DNA"/>
</dbReference>
<dbReference type="eggNOG" id="COG5426">
    <property type="taxonomic scope" value="Bacteria"/>
</dbReference>
<protein>
    <recommendedName>
        <fullName evidence="4">Glutamine amidotransferase domain-containing protein</fullName>
    </recommendedName>
</protein>
<evidence type="ECO:0000256" key="1">
    <source>
        <dbReference type="SAM" id="Phobius"/>
    </source>
</evidence>
<proteinExistence type="predicted"/>
<keyword evidence="3" id="KW-1185">Reference proteome</keyword>
<dbReference type="InterPro" id="IPR029062">
    <property type="entry name" value="Class_I_gatase-like"/>
</dbReference>
<keyword evidence="1" id="KW-0812">Transmembrane</keyword>
<dbReference type="eggNOG" id="COG2304">
    <property type="taxonomic scope" value="Bacteria"/>
</dbReference>
<dbReference type="Proteomes" id="UP000002257">
    <property type="component" value="Chromosome"/>
</dbReference>
<feature type="transmembrane region" description="Helical" evidence="1">
    <location>
        <begin position="12"/>
        <end position="33"/>
    </location>
</feature>
<dbReference type="KEGG" id="msl:Msil_2270"/>
<reference evidence="2 3" key="1">
    <citation type="journal article" date="2010" name="J. Bacteriol.">
        <title>Complete genome sequence of the aerobic facultative methanotroph Methylocella silvestris BL2.</title>
        <authorList>
            <person name="Chen Y."/>
            <person name="Crombie A."/>
            <person name="Rahman M.T."/>
            <person name="Dedysh S.N."/>
            <person name="Liesack W."/>
            <person name="Stott M.B."/>
            <person name="Alam M."/>
            <person name="Theisen A.R."/>
            <person name="Murrell J.C."/>
            <person name="Dunfield P.F."/>
        </authorList>
    </citation>
    <scope>NUCLEOTIDE SEQUENCE [LARGE SCALE GENOMIC DNA]</scope>
    <source>
        <strain evidence="3">DSM 15510 / CIP 108128 / LMG 27833 / NCIMB 13906 / BL2</strain>
    </source>
</reference>
<dbReference type="RefSeq" id="WP_012591273.1">
    <property type="nucleotide sequence ID" value="NC_011666.1"/>
</dbReference>
<dbReference type="Gene3D" id="3.40.50.880">
    <property type="match status" value="1"/>
</dbReference>
<evidence type="ECO:0000313" key="3">
    <source>
        <dbReference type="Proteomes" id="UP000002257"/>
    </source>
</evidence>
<sequence length="699" mass="75477">MNQFNLSFAPMLPSAVLIGFGVLALVVVALGFLARRRGTVLRALGLALLLLALTNPSLVREDRAGLKDVVAIVVDQSGSQTIGERAAQTRKASEDLQKQINALGNVEVRVIDGGRGDEDADGTRLFSALNAGLADVPPERIGGVFMVTDGLVDDIPAKVEALGFKAPLHALITGHEGERDRRIELIEAPRFGIVGKDQTIELKVLDTAARDDPVVLKVRRDGAPIATMFAKPGERVRVPVRIEHGGQNVVELEVEALPDELTAVNNKAVVTIEGVRDKLKVLLVSGEPHSGERMWRNLLKSDANVDLVHFTILRPPEKQDGTPINELSLIAFPTADLFGRKIKEFDLIVFDRYSNQSVLPLVYFDNIVRYVREGGALMLAAGPDFSGPDGLYFSPLGRIAPARPDGDLTERPFRAAISKDGEKHPVTRGLPGAEQTPPAWSEWFRQVNAQVTRGSSVLDGADHKPLLVLSREGKGRVALLLSDQMWLWARGFEGGGPHLDLLRRLAHWLMKEPELEEEALRATVRGRKIEIERQSLKADNPPVKITAPSGVEATATLKPAEPGLWRASFDAPELGLYRLTDGALSVLANVGPDNPREFQEVVSTPDRLRPLAEATGGTVRRIGEGASAEIALPRLVAMRESPIYGGSDYAAIKRNGASEVKGVGVTPLAIGLAGLLALLGSVVAAWLYEGRGRGRTTDA</sequence>
<accession>B8ET66</accession>
<feature type="transmembrane region" description="Helical" evidence="1">
    <location>
        <begin position="40"/>
        <end position="59"/>
    </location>
</feature>
<dbReference type="PANTHER" id="PTHR37947:SF1">
    <property type="entry name" value="BLL2462 PROTEIN"/>
    <property type="match status" value="1"/>
</dbReference>
<keyword evidence="1" id="KW-0472">Membrane</keyword>
<dbReference type="PANTHER" id="PTHR37947">
    <property type="entry name" value="BLL2462 PROTEIN"/>
    <property type="match status" value="1"/>
</dbReference>